<reference evidence="2 3" key="1">
    <citation type="submission" date="2019-07" db="EMBL/GenBank/DDBJ databases">
        <title>New species of Amycolatopsis and Streptomyces.</title>
        <authorList>
            <person name="Duangmal K."/>
            <person name="Teo W.F.A."/>
            <person name="Lipun K."/>
        </authorList>
    </citation>
    <scope>NUCLEOTIDE SEQUENCE [LARGE SCALE GENOMIC DNA]</scope>
    <source>
        <strain evidence="2 3">JCM 30562</strain>
    </source>
</reference>
<evidence type="ECO:0000313" key="3">
    <source>
        <dbReference type="Proteomes" id="UP000318578"/>
    </source>
</evidence>
<sequence length="153" mass="16400">MSTVAGVAFDLGLIPELHQPVNATIDLPERTLPTAAGAGHHRPTILNHASKSAGGKGWFVGPWNSLVPVVIGWADQGVNDPHRHDHMNEAYLVARGDSVAVVDGREVRLRAGDMLVVEPGESHTFIDSSDDYLHFVVQAPFIQGDKIVLGRGS</sequence>
<dbReference type="InterPro" id="IPR011051">
    <property type="entry name" value="RmlC_Cupin_sf"/>
</dbReference>
<organism evidence="2 3">
    <name type="scientific">Amycolatopsis acidiphila</name>
    <dbReference type="NCBI Taxonomy" id="715473"/>
    <lineage>
        <taxon>Bacteria</taxon>
        <taxon>Bacillati</taxon>
        <taxon>Actinomycetota</taxon>
        <taxon>Actinomycetes</taxon>
        <taxon>Pseudonocardiales</taxon>
        <taxon>Pseudonocardiaceae</taxon>
        <taxon>Amycolatopsis</taxon>
    </lineage>
</organism>
<evidence type="ECO:0000259" key="1">
    <source>
        <dbReference type="Pfam" id="PF07883"/>
    </source>
</evidence>
<protein>
    <submittedName>
        <fullName evidence="2">Cupin domain-containing protein</fullName>
    </submittedName>
</protein>
<dbReference type="OrthoDB" id="882143at2"/>
<dbReference type="InterPro" id="IPR013096">
    <property type="entry name" value="Cupin_2"/>
</dbReference>
<dbReference type="InterPro" id="IPR014710">
    <property type="entry name" value="RmlC-like_jellyroll"/>
</dbReference>
<dbReference type="Gene3D" id="2.60.120.10">
    <property type="entry name" value="Jelly Rolls"/>
    <property type="match status" value="1"/>
</dbReference>
<evidence type="ECO:0000313" key="2">
    <source>
        <dbReference type="EMBL" id="TVT19113.1"/>
    </source>
</evidence>
<dbReference type="Pfam" id="PF07883">
    <property type="entry name" value="Cupin_2"/>
    <property type="match status" value="1"/>
</dbReference>
<gene>
    <name evidence="2" type="ORF">FNH06_25365</name>
</gene>
<name>A0A558A4D3_9PSEU</name>
<accession>A0A558A4D3</accession>
<keyword evidence="3" id="KW-1185">Reference proteome</keyword>
<dbReference type="EMBL" id="VJZA01000051">
    <property type="protein sequence ID" value="TVT19113.1"/>
    <property type="molecule type" value="Genomic_DNA"/>
</dbReference>
<dbReference type="AlphaFoldDB" id="A0A558A4D3"/>
<comment type="caution">
    <text evidence="2">The sequence shown here is derived from an EMBL/GenBank/DDBJ whole genome shotgun (WGS) entry which is preliminary data.</text>
</comment>
<feature type="domain" description="Cupin type-2" evidence="1">
    <location>
        <begin position="78"/>
        <end position="136"/>
    </location>
</feature>
<proteinExistence type="predicted"/>
<dbReference type="SUPFAM" id="SSF51182">
    <property type="entry name" value="RmlC-like cupins"/>
    <property type="match status" value="1"/>
</dbReference>
<dbReference type="RefSeq" id="WP_144642403.1">
    <property type="nucleotide sequence ID" value="NZ_BNAX01000007.1"/>
</dbReference>
<dbReference type="Proteomes" id="UP000318578">
    <property type="component" value="Unassembled WGS sequence"/>
</dbReference>